<evidence type="ECO:0000313" key="14">
    <source>
        <dbReference type="Proteomes" id="UP000434604"/>
    </source>
</evidence>
<evidence type="ECO:0000256" key="11">
    <source>
        <dbReference type="PIRSR" id="PIRSR004682-3"/>
    </source>
</evidence>
<name>A0A7J5PJF0_9BACE</name>
<keyword evidence="12" id="KW-0460">Magnesium</keyword>
<evidence type="ECO:0000313" key="13">
    <source>
        <dbReference type="EMBL" id="KAB6139140.1"/>
    </source>
</evidence>
<feature type="active site" description="Proton donor" evidence="10">
    <location>
        <position position="19"/>
    </location>
</feature>
<comment type="subunit">
    <text evidence="3">Monomer.</text>
</comment>
<dbReference type="InterPro" id="IPR006549">
    <property type="entry name" value="HAD-SF_hydro_IIIA"/>
</dbReference>
<dbReference type="InterPro" id="IPR004446">
    <property type="entry name" value="Heptose_bisP_phosphatase"/>
</dbReference>
<protein>
    <recommendedName>
        <fullName evidence="8 9">D,D-heptose 1,7-bisphosphate phosphatase</fullName>
        <ecNumber evidence="9">3.1.3.-</ecNumber>
    </recommendedName>
</protein>
<dbReference type="InterPro" id="IPR006543">
    <property type="entry name" value="Histidinol-phos"/>
</dbReference>
<dbReference type="GO" id="GO:0005975">
    <property type="term" value="P:carbohydrate metabolic process"/>
    <property type="evidence" value="ECO:0007669"/>
    <property type="project" value="InterPro"/>
</dbReference>
<evidence type="ECO:0000256" key="4">
    <source>
        <dbReference type="ARBA" id="ARBA00022490"/>
    </source>
</evidence>
<evidence type="ECO:0000256" key="12">
    <source>
        <dbReference type="PIRSR" id="PIRSR004682-4"/>
    </source>
</evidence>
<evidence type="ECO:0000256" key="8">
    <source>
        <dbReference type="ARBA" id="ARBA00031828"/>
    </source>
</evidence>
<evidence type="ECO:0000256" key="2">
    <source>
        <dbReference type="ARBA" id="ARBA00004496"/>
    </source>
</evidence>
<dbReference type="SUPFAM" id="SSF56784">
    <property type="entry name" value="HAD-like"/>
    <property type="match status" value="1"/>
</dbReference>
<dbReference type="InterPro" id="IPR036412">
    <property type="entry name" value="HAD-like_sf"/>
</dbReference>
<comment type="cofactor">
    <cofactor evidence="1 12">
        <name>Mg(2+)</name>
        <dbReference type="ChEBI" id="CHEBI:18420"/>
    </cofactor>
</comment>
<dbReference type="PANTHER" id="PTHR42891">
    <property type="entry name" value="D-GLYCERO-BETA-D-MANNO-HEPTOSE-1,7-BISPHOSPHATE 7-PHOSPHATASE"/>
    <property type="match status" value="1"/>
</dbReference>
<dbReference type="EMBL" id="WDED01000068">
    <property type="protein sequence ID" value="KAB6139140.1"/>
    <property type="molecule type" value="Genomic_DNA"/>
</dbReference>
<feature type="binding site" evidence="12">
    <location>
        <position position="17"/>
    </location>
    <ligand>
        <name>Mg(2+)</name>
        <dbReference type="ChEBI" id="CHEBI:18420"/>
    </ligand>
</feature>
<reference evidence="13 14" key="1">
    <citation type="journal article" date="2019" name="Nat. Med.">
        <title>A library of human gut bacterial isolates paired with longitudinal multiomics data enables mechanistic microbiome research.</title>
        <authorList>
            <person name="Poyet M."/>
            <person name="Groussin M."/>
            <person name="Gibbons S.M."/>
            <person name="Avila-Pacheco J."/>
            <person name="Jiang X."/>
            <person name="Kearney S.M."/>
            <person name="Perrotta A.R."/>
            <person name="Berdy B."/>
            <person name="Zhao S."/>
            <person name="Lieberman T.D."/>
            <person name="Swanson P.K."/>
            <person name="Smith M."/>
            <person name="Roesemann S."/>
            <person name="Alexander J.E."/>
            <person name="Rich S.A."/>
            <person name="Livny J."/>
            <person name="Vlamakis H."/>
            <person name="Clish C."/>
            <person name="Bullock K."/>
            <person name="Deik A."/>
            <person name="Scott J."/>
            <person name="Pierce K.A."/>
            <person name="Xavier R.J."/>
            <person name="Alm E.J."/>
        </authorList>
    </citation>
    <scope>NUCLEOTIDE SEQUENCE [LARGE SCALE GENOMIC DNA]</scope>
    <source>
        <strain evidence="13 14">BIOML-A58</strain>
    </source>
</reference>
<evidence type="ECO:0000256" key="10">
    <source>
        <dbReference type="PIRSR" id="PIRSR004682-1"/>
    </source>
</evidence>
<accession>A0A7J5PJF0</accession>
<dbReference type="RefSeq" id="WP_151935623.1">
    <property type="nucleotide sequence ID" value="NZ_WDED01000068.1"/>
</dbReference>
<sequence>MQLKDIDITKYDTILLDRDGTINVHIIGGYVCRWADFEFIPDVVETIAKWSKKVKYIFIITNQRGIGRGKYTDKDLADIHQHMCEEIEAYGGRIDKIYYCSALSDDDERRKPHTGMFLEVMKDFPDVKLCDCVMIGDGEVDMKFAENCGIDGIRVDSLKKDNGSYYTVKARMD</sequence>
<evidence type="ECO:0000256" key="9">
    <source>
        <dbReference type="PIRNR" id="PIRNR004682"/>
    </source>
</evidence>
<evidence type="ECO:0000256" key="5">
    <source>
        <dbReference type="ARBA" id="ARBA00022723"/>
    </source>
</evidence>
<keyword evidence="5 12" id="KW-0479">Metal-binding</keyword>
<dbReference type="PANTHER" id="PTHR42891:SF1">
    <property type="entry name" value="D-GLYCERO-BETA-D-MANNO-HEPTOSE-1,7-BISPHOSPHATE 7-PHOSPHATASE"/>
    <property type="match status" value="1"/>
</dbReference>
<dbReference type="AlphaFoldDB" id="A0A7J5PJF0"/>
<evidence type="ECO:0000256" key="1">
    <source>
        <dbReference type="ARBA" id="ARBA00001946"/>
    </source>
</evidence>
<dbReference type="GO" id="GO:0046872">
    <property type="term" value="F:metal ion binding"/>
    <property type="evidence" value="ECO:0007669"/>
    <property type="project" value="UniProtKB-KW"/>
</dbReference>
<feature type="site" description="Stabilizes the phosphoryl group" evidence="11">
    <location>
        <position position="61"/>
    </location>
</feature>
<comment type="cofactor">
    <cofactor evidence="12">
        <name>Zn(2+)</name>
        <dbReference type="ChEBI" id="CHEBI:29105"/>
    </cofactor>
</comment>
<dbReference type="Gene3D" id="3.40.50.1000">
    <property type="entry name" value="HAD superfamily/HAD-like"/>
    <property type="match status" value="1"/>
</dbReference>
<proteinExistence type="inferred from homology"/>
<feature type="binding site" evidence="12">
    <location>
        <position position="100"/>
    </location>
    <ligand>
        <name>Zn(2+)</name>
        <dbReference type="ChEBI" id="CHEBI:29105"/>
    </ligand>
</feature>
<comment type="similarity">
    <text evidence="9">Belongs to the gmhB family.</text>
</comment>
<keyword evidence="12" id="KW-0862">Zinc</keyword>
<keyword evidence="7 9" id="KW-0119">Carbohydrate metabolism</keyword>
<dbReference type="GO" id="GO:0005737">
    <property type="term" value="C:cytoplasm"/>
    <property type="evidence" value="ECO:0007669"/>
    <property type="project" value="UniProtKB-SubCell"/>
</dbReference>
<dbReference type="GO" id="GO:0016791">
    <property type="term" value="F:phosphatase activity"/>
    <property type="evidence" value="ECO:0007669"/>
    <property type="project" value="InterPro"/>
</dbReference>
<evidence type="ECO:0000256" key="7">
    <source>
        <dbReference type="ARBA" id="ARBA00023277"/>
    </source>
</evidence>
<evidence type="ECO:0000256" key="3">
    <source>
        <dbReference type="ARBA" id="ARBA00011245"/>
    </source>
</evidence>
<dbReference type="Proteomes" id="UP000434604">
    <property type="component" value="Unassembled WGS sequence"/>
</dbReference>
<dbReference type="Pfam" id="PF08645">
    <property type="entry name" value="PNK3P"/>
    <property type="match status" value="1"/>
</dbReference>
<feature type="site" description="Contributes to substrate recognition" evidence="11">
    <location>
        <position position="110"/>
    </location>
</feature>
<keyword evidence="6 9" id="KW-0378">Hydrolase</keyword>
<organism evidence="13 14">
    <name type="scientific">Bacteroides xylanisolvens</name>
    <dbReference type="NCBI Taxonomy" id="371601"/>
    <lineage>
        <taxon>Bacteria</taxon>
        <taxon>Pseudomonadati</taxon>
        <taxon>Bacteroidota</taxon>
        <taxon>Bacteroidia</taxon>
        <taxon>Bacteroidales</taxon>
        <taxon>Bacteroidaceae</taxon>
        <taxon>Bacteroides</taxon>
    </lineage>
</organism>
<dbReference type="NCBIfam" id="TIGR01662">
    <property type="entry name" value="HAD-SF-IIIA"/>
    <property type="match status" value="1"/>
</dbReference>
<dbReference type="PIRSF" id="PIRSF004682">
    <property type="entry name" value="GmhB"/>
    <property type="match status" value="1"/>
</dbReference>
<evidence type="ECO:0000256" key="6">
    <source>
        <dbReference type="ARBA" id="ARBA00022801"/>
    </source>
</evidence>
<feature type="active site" description="Nucleophile" evidence="10">
    <location>
        <position position="17"/>
    </location>
</feature>
<dbReference type="EC" id="3.1.3.-" evidence="9"/>
<gene>
    <name evidence="13" type="ORF">GA398_24970</name>
</gene>
<feature type="binding site" evidence="12">
    <location>
        <position position="19"/>
    </location>
    <ligand>
        <name>Mg(2+)</name>
        <dbReference type="ChEBI" id="CHEBI:18420"/>
    </ligand>
</feature>
<keyword evidence="4 9" id="KW-0963">Cytoplasm</keyword>
<dbReference type="InterPro" id="IPR013954">
    <property type="entry name" value="PNK3P"/>
</dbReference>
<feature type="site" description="Stabilizes the phosphoryl group" evidence="11">
    <location>
        <position position="111"/>
    </location>
</feature>
<comment type="caution">
    <text evidence="13">The sequence shown here is derived from an EMBL/GenBank/DDBJ whole genome shotgun (WGS) entry which is preliminary data.</text>
</comment>
<dbReference type="InterPro" id="IPR023214">
    <property type="entry name" value="HAD_sf"/>
</dbReference>
<dbReference type="NCBIfam" id="TIGR01656">
    <property type="entry name" value="Histidinol-ppas"/>
    <property type="match status" value="1"/>
</dbReference>
<feature type="binding site" evidence="12">
    <location>
        <position position="137"/>
    </location>
    <ligand>
        <name>Mg(2+)</name>
        <dbReference type="ChEBI" id="CHEBI:18420"/>
    </ligand>
</feature>
<comment type="subcellular location">
    <subcellularLocation>
        <location evidence="2 9">Cytoplasm</location>
    </subcellularLocation>
</comment>